<gene>
    <name evidence="4" type="ORF">EJA19_07060</name>
</gene>
<dbReference type="Pfam" id="PF01370">
    <property type="entry name" value="Epimerase"/>
    <property type="match status" value="1"/>
</dbReference>
<dbReference type="Pfam" id="PF08338">
    <property type="entry name" value="DUF1731"/>
    <property type="match status" value="1"/>
</dbReference>
<evidence type="ECO:0000256" key="1">
    <source>
        <dbReference type="ARBA" id="ARBA00009353"/>
    </source>
</evidence>
<evidence type="ECO:0000259" key="2">
    <source>
        <dbReference type="Pfam" id="PF01370"/>
    </source>
</evidence>
<evidence type="ECO:0000259" key="3">
    <source>
        <dbReference type="Pfam" id="PF08338"/>
    </source>
</evidence>
<comment type="caution">
    <text evidence="4">The sequence shown here is derived from an EMBL/GenBank/DDBJ whole genome shotgun (WGS) entry which is preliminary data.</text>
</comment>
<dbReference type="PANTHER" id="PTHR11092:SF0">
    <property type="entry name" value="EPIMERASE FAMILY PROTEIN SDR39U1"/>
    <property type="match status" value="1"/>
</dbReference>
<feature type="domain" description="NAD-dependent epimerase/dehydratase" evidence="2">
    <location>
        <begin position="4"/>
        <end position="126"/>
    </location>
</feature>
<comment type="similarity">
    <text evidence="1">Belongs to the NAD(P)-dependent epimerase/dehydratase family. SDR39U1 subfamily.</text>
</comment>
<reference evidence="4 5" key="1">
    <citation type="submission" date="2018-12" db="EMBL/GenBank/DDBJ databases">
        <title>Mangrovimonas spongiae sp. nov., a novel member of the genus Mangrovimonas isolated from marine sponge.</title>
        <authorList>
            <person name="Zhuang L."/>
            <person name="Luo L."/>
        </authorList>
    </citation>
    <scope>NUCLEOTIDE SEQUENCE [LARGE SCALE GENOMIC DNA]</scope>
    <source>
        <strain evidence="4 5">HN-E26</strain>
    </source>
</reference>
<dbReference type="RefSeq" id="WP_125467644.1">
    <property type="nucleotide sequence ID" value="NZ_RWBG01000002.1"/>
</dbReference>
<dbReference type="InterPro" id="IPR013549">
    <property type="entry name" value="DUF1731"/>
</dbReference>
<dbReference type="InterPro" id="IPR036291">
    <property type="entry name" value="NAD(P)-bd_dom_sf"/>
</dbReference>
<evidence type="ECO:0000313" key="5">
    <source>
        <dbReference type="Proteomes" id="UP000270620"/>
    </source>
</evidence>
<dbReference type="Gene3D" id="3.40.50.720">
    <property type="entry name" value="NAD(P)-binding Rossmann-like Domain"/>
    <property type="match status" value="1"/>
</dbReference>
<proteinExistence type="inferred from homology"/>
<feature type="domain" description="DUF1731" evidence="3">
    <location>
        <begin position="254"/>
        <end position="300"/>
    </location>
</feature>
<dbReference type="OrthoDB" id="9801773at2"/>
<dbReference type="SUPFAM" id="SSF51735">
    <property type="entry name" value="NAD(P)-binding Rossmann-fold domains"/>
    <property type="match status" value="1"/>
</dbReference>
<dbReference type="Proteomes" id="UP000270620">
    <property type="component" value="Unassembled WGS sequence"/>
</dbReference>
<dbReference type="PANTHER" id="PTHR11092">
    <property type="entry name" value="SUGAR NUCLEOTIDE EPIMERASE RELATED"/>
    <property type="match status" value="1"/>
</dbReference>
<keyword evidence="5" id="KW-1185">Reference proteome</keyword>
<evidence type="ECO:0000313" key="4">
    <source>
        <dbReference type="EMBL" id="RSK40731.1"/>
    </source>
</evidence>
<accession>A0A3R9NPL4</accession>
<sequence length="301" mass="33372">MKKILITGATGLVGQNIVHICHEKGICVHYLTTSKHKLEHKENYKGFLWDPSKNSIDTACFDGVEVIINLAGATISKRWISSYKTVILNSRIDSLNTLYTGLKNTANNISHLISASAIGVYPDSLTNYYDESEKAVSSSFLGDVVSKWETAVDSFKTLGLKISKVRIGLVLDNEEGALPQIAKPVKLGLGAAFGHGNQWQSWIHVTDLARLFVFVAQEQLEGIYNGVAPNPVSNKELTNAVAKQLKRPLWLPNIPKSIMRLLLGEMHILLFESQRVSSKKIEEAGFTFTYYTLQPALQELL</sequence>
<organism evidence="4 5">
    <name type="scientific">Mangrovimonas spongiae</name>
    <dbReference type="NCBI Taxonomy" id="2494697"/>
    <lineage>
        <taxon>Bacteria</taxon>
        <taxon>Pseudomonadati</taxon>
        <taxon>Bacteroidota</taxon>
        <taxon>Flavobacteriia</taxon>
        <taxon>Flavobacteriales</taxon>
        <taxon>Flavobacteriaceae</taxon>
        <taxon>Mangrovimonas</taxon>
    </lineage>
</organism>
<dbReference type="InterPro" id="IPR001509">
    <property type="entry name" value="Epimerase_deHydtase"/>
</dbReference>
<dbReference type="EMBL" id="RWBG01000002">
    <property type="protein sequence ID" value="RSK40731.1"/>
    <property type="molecule type" value="Genomic_DNA"/>
</dbReference>
<protein>
    <submittedName>
        <fullName evidence="4">TIGR01777 family protein</fullName>
    </submittedName>
</protein>
<name>A0A3R9NPL4_9FLAO</name>
<dbReference type="NCBIfam" id="TIGR01777">
    <property type="entry name" value="yfcH"/>
    <property type="match status" value="1"/>
</dbReference>
<dbReference type="InterPro" id="IPR010099">
    <property type="entry name" value="SDR39U1"/>
</dbReference>
<dbReference type="AlphaFoldDB" id="A0A3R9NPL4"/>